<evidence type="ECO:0000313" key="6">
    <source>
        <dbReference type="Proteomes" id="UP000036893"/>
    </source>
</evidence>
<dbReference type="GeneID" id="66998263"/>
<comment type="caution">
    <text evidence="5">The sequence shown here is derived from an EMBL/GenBank/DDBJ whole genome shotgun (WGS) entry which is preliminary data.</text>
</comment>
<evidence type="ECO:0000256" key="4">
    <source>
        <dbReference type="ARBA" id="ARBA00023242"/>
    </source>
</evidence>
<evidence type="ECO:0000256" key="2">
    <source>
        <dbReference type="ARBA" id="ARBA00023015"/>
    </source>
</evidence>
<dbReference type="PANTHER" id="PTHR31001:SF90">
    <property type="entry name" value="CENTROMERE DNA-BINDING PROTEIN COMPLEX CBF3 SUBUNIT B"/>
    <property type="match status" value="1"/>
</dbReference>
<sequence>MLYLLWDTEGQLETFFRTFAVAYSKTIHMNLHRTDAYADYDGDAVEKELKRRLWWHLTSTDLLHAGIPGKREGVYSINPNQICVKYPPNHDDDSIYYRASLGTGVPLDQPTDMCYFLWRLKFAELCREVLDAMQKVKPGSSSASYELTVQLSQRYMAFLGELPWFFRPDMGAELKISRLAVQRPYILRQRTALLFGVFSRLGRLHRPFIAQGMKDSKFATSYKSGIYCAENLFKLRHKGCG</sequence>
<keyword evidence="2" id="KW-0805">Transcription regulation</keyword>
<dbReference type="RefSeq" id="XP_043151552.1">
    <property type="nucleotide sequence ID" value="XM_043295617.1"/>
</dbReference>
<dbReference type="CDD" id="cd12148">
    <property type="entry name" value="fungal_TF_MHR"/>
    <property type="match status" value="1"/>
</dbReference>
<name>A0A8E0V4X6_9EURO</name>
<organism evidence="5 6">
    <name type="scientific">Aspergillus udagawae</name>
    <dbReference type="NCBI Taxonomy" id="91492"/>
    <lineage>
        <taxon>Eukaryota</taxon>
        <taxon>Fungi</taxon>
        <taxon>Dikarya</taxon>
        <taxon>Ascomycota</taxon>
        <taxon>Pezizomycotina</taxon>
        <taxon>Eurotiomycetes</taxon>
        <taxon>Eurotiomycetidae</taxon>
        <taxon>Eurotiales</taxon>
        <taxon>Aspergillaceae</taxon>
        <taxon>Aspergillus</taxon>
        <taxon>Aspergillus subgen. Fumigati</taxon>
    </lineage>
</organism>
<dbReference type="EMBL" id="BBXM02000009">
    <property type="protein sequence ID" value="GIC94286.1"/>
    <property type="molecule type" value="Genomic_DNA"/>
</dbReference>
<gene>
    <name evidence="5" type="ORF">Aud_010786</name>
</gene>
<accession>A0A8E0V4X6</accession>
<evidence type="ECO:0000256" key="1">
    <source>
        <dbReference type="ARBA" id="ARBA00004123"/>
    </source>
</evidence>
<dbReference type="GO" id="GO:0005634">
    <property type="term" value="C:nucleus"/>
    <property type="evidence" value="ECO:0007669"/>
    <property type="project" value="UniProtKB-SubCell"/>
</dbReference>
<keyword evidence="4" id="KW-0539">Nucleus</keyword>
<evidence type="ECO:0000313" key="5">
    <source>
        <dbReference type="EMBL" id="GIC94286.1"/>
    </source>
</evidence>
<protein>
    <recommendedName>
        <fullName evidence="7">Transcription factor domain-containing protein</fullName>
    </recommendedName>
</protein>
<dbReference type="InterPro" id="IPR050613">
    <property type="entry name" value="Sec_Metabolite_Reg"/>
</dbReference>
<reference evidence="5" key="2">
    <citation type="submission" date="2021-01" db="EMBL/GenBank/DDBJ databases">
        <title>Pan-genome distribution and transcriptional activeness of fungal secondary metabolism genes in Aspergillus section Fumigati.</title>
        <authorList>
            <person name="Takahashi H."/>
            <person name="Umemura M."/>
            <person name="Ninomiya A."/>
            <person name="Kusuya Y."/>
            <person name="Urayama S."/>
            <person name="Shimizu M."/>
            <person name="Watanabe A."/>
            <person name="Kamei K."/>
            <person name="Yaguchi T."/>
            <person name="Hagiwara D."/>
        </authorList>
    </citation>
    <scope>NUCLEOTIDE SEQUENCE</scope>
    <source>
        <strain evidence="5">IFM 46973</strain>
    </source>
</reference>
<proteinExistence type="predicted"/>
<reference evidence="5" key="1">
    <citation type="journal article" date="2015" name="Genome Announc.">
        <title>Draft Genome Sequence of the Pathogenic Filamentous Fungus Aspergillus udagawae Strain IFM 46973T.</title>
        <authorList>
            <person name="Kusuya Y."/>
            <person name="Takahashi-Nakaguchi A."/>
            <person name="Takahashi H."/>
            <person name="Yaguchi T."/>
        </authorList>
    </citation>
    <scope>NUCLEOTIDE SEQUENCE</scope>
    <source>
        <strain evidence="5">IFM 46973</strain>
    </source>
</reference>
<dbReference type="PANTHER" id="PTHR31001">
    <property type="entry name" value="UNCHARACTERIZED TRANSCRIPTIONAL REGULATORY PROTEIN"/>
    <property type="match status" value="1"/>
</dbReference>
<evidence type="ECO:0000256" key="3">
    <source>
        <dbReference type="ARBA" id="ARBA00023163"/>
    </source>
</evidence>
<dbReference type="AlphaFoldDB" id="A0A8E0V4X6"/>
<dbReference type="Proteomes" id="UP000036893">
    <property type="component" value="Unassembled WGS sequence"/>
</dbReference>
<evidence type="ECO:0008006" key="7">
    <source>
        <dbReference type="Google" id="ProtNLM"/>
    </source>
</evidence>
<comment type="subcellular location">
    <subcellularLocation>
        <location evidence="1">Nucleus</location>
    </subcellularLocation>
</comment>
<keyword evidence="3" id="KW-0804">Transcription</keyword>